<keyword evidence="3" id="KW-1185">Reference proteome</keyword>
<keyword evidence="1" id="KW-1133">Transmembrane helix</keyword>
<dbReference type="AlphaFoldDB" id="A0AB33AN01"/>
<dbReference type="EMBL" id="CP003025">
    <property type="protein sequence ID" value="AGS05895.1"/>
    <property type="molecule type" value="Genomic_DNA"/>
</dbReference>
<gene>
    <name evidence="2" type="ORF">KE3_1420</name>
</gene>
<reference evidence="2 3" key="1">
    <citation type="journal article" date="2013" name="BMC Microbiol.">
        <title>Dynamics of fecal microbial communities in children with diarrhea of unknown etiology and genomic analysis of associated Streptococcus lutetiensis.</title>
        <authorList>
            <person name="Jin D."/>
            <person name="Chen C."/>
            <person name="Li L."/>
            <person name="Lu S."/>
            <person name="Li Z."/>
            <person name="Zhou Z."/>
            <person name="Jing H."/>
            <person name="Xu Y."/>
            <person name="Du P."/>
            <person name="Wang H."/>
            <person name="Xiong Y."/>
            <person name="Zheng H."/>
            <person name="Bai X."/>
            <person name="Sun H."/>
            <person name="Wang L."/>
            <person name="Ye C."/>
            <person name="Gottschalk M."/>
            <person name="Xu J."/>
        </authorList>
    </citation>
    <scope>NUCLEOTIDE SEQUENCE [LARGE SCALE GENOMIC DNA]</scope>
    <source>
        <strain evidence="2 3">033</strain>
    </source>
</reference>
<accession>A0AB33AN01</accession>
<dbReference type="Proteomes" id="UP000015268">
    <property type="component" value="Chromosome"/>
</dbReference>
<proteinExistence type="predicted"/>
<keyword evidence="1" id="KW-0812">Transmembrane</keyword>
<evidence type="ECO:0000256" key="1">
    <source>
        <dbReference type="SAM" id="Phobius"/>
    </source>
</evidence>
<dbReference type="KEGG" id="slu:KE3_1420"/>
<organism evidence="2 3">
    <name type="scientific">Streptococcus lutetiensis 033</name>
    <dbReference type="NCBI Taxonomy" id="1076934"/>
    <lineage>
        <taxon>Bacteria</taxon>
        <taxon>Bacillati</taxon>
        <taxon>Bacillota</taxon>
        <taxon>Bacilli</taxon>
        <taxon>Lactobacillales</taxon>
        <taxon>Streptococcaceae</taxon>
        <taxon>Streptococcus</taxon>
    </lineage>
</organism>
<evidence type="ECO:0000313" key="3">
    <source>
        <dbReference type="Proteomes" id="UP000015268"/>
    </source>
</evidence>
<feature type="transmembrane region" description="Helical" evidence="1">
    <location>
        <begin position="12"/>
        <end position="36"/>
    </location>
</feature>
<dbReference type="RefSeq" id="WP_020917143.1">
    <property type="nucleotide sequence ID" value="NC_021900.1"/>
</dbReference>
<sequence>MIWLAWLLHDVGALLVCAFIAVYFKQPLWMFLALLFTSSIKREKKEGSDNGDGSNE</sequence>
<evidence type="ECO:0000313" key="2">
    <source>
        <dbReference type="EMBL" id="AGS05895.1"/>
    </source>
</evidence>
<protein>
    <submittedName>
        <fullName evidence="2">Uncharacterized protein</fullName>
    </submittedName>
</protein>
<name>A0AB33AN01_9STRE</name>
<keyword evidence="1" id="KW-0472">Membrane</keyword>